<comment type="caution">
    <text evidence="3">The sequence shown here is derived from an EMBL/GenBank/DDBJ whole genome shotgun (WGS) entry which is preliminary data.</text>
</comment>
<keyword evidence="1" id="KW-0175">Coiled coil</keyword>
<accession>A0ABQ3BDY0</accession>
<evidence type="ECO:0000313" key="4">
    <source>
        <dbReference type="Proteomes" id="UP000624183"/>
    </source>
</evidence>
<protein>
    <submittedName>
        <fullName evidence="3">Uncharacterized protein</fullName>
    </submittedName>
</protein>
<feature type="compositionally biased region" description="Polar residues" evidence="2">
    <location>
        <begin position="216"/>
        <end position="226"/>
    </location>
</feature>
<reference evidence="4" key="1">
    <citation type="journal article" date="2019" name="Int. J. Syst. Evol. Microbiol.">
        <title>The Global Catalogue of Microorganisms (GCM) 10K type strain sequencing project: providing services to taxonomists for standard genome sequencing and annotation.</title>
        <authorList>
            <consortium name="The Broad Institute Genomics Platform"/>
            <consortium name="The Broad Institute Genome Sequencing Center for Infectious Disease"/>
            <person name="Wu L."/>
            <person name="Ma J."/>
        </authorList>
    </citation>
    <scope>NUCLEOTIDE SEQUENCE [LARGE SCALE GENOMIC DNA]</scope>
    <source>
        <strain evidence="4">JCM 4602</strain>
    </source>
</reference>
<feature type="region of interest" description="Disordered" evidence="2">
    <location>
        <begin position="116"/>
        <end position="141"/>
    </location>
</feature>
<feature type="compositionally biased region" description="Basic and acidic residues" evidence="2">
    <location>
        <begin position="116"/>
        <end position="134"/>
    </location>
</feature>
<evidence type="ECO:0000256" key="2">
    <source>
        <dbReference type="SAM" id="MobiDB-lite"/>
    </source>
</evidence>
<evidence type="ECO:0000256" key="1">
    <source>
        <dbReference type="SAM" id="Coils"/>
    </source>
</evidence>
<dbReference type="EMBL" id="BMUW01000001">
    <property type="protein sequence ID" value="GGZ38854.1"/>
    <property type="molecule type" value="Genomic_DNA"/>
</dbReference>
<evidence type="ECO:0000313" key="3">
    <source>
        <dbReference type="EMBL" id="GGZ38854.1"/>
    </source>
</evidence>
<proteinExistence type="predicted"/>
<sequence length="241" mass="27105">MATPAPTPEAKEEAWIRPFWINKKDIEHQKELYRDLQHSVTLIKYELGGLALGLTLVKADFTILKADEKGITLRGRQLVTFPWADPKKSLQERIDRLQAKVQEDQQSINNKVSRLETMKKDAEGGRDKARDLREGTGSGGRADAARKVMQIRFDIANDVHRATALEKKVDRQVTKIETRVQALSKLDARMELIKKKEEELKKAGAEANKNAQAAQTSVKQLGTNLRATQRQVVDVSRALSG</sequence>
<feature type="region of interest" description="Disordered" evidence="2">
    <location>
        <begin position="201"/>
        <end position="226"/>
    </location>
</feature>
<feature type="coiled-coil region" evidence="1">
    <location>
        <begin position="87"/>
        <end position="114"/>
    </location>
</feature>
<organism evidence="3 4">
    <name type="scientific">Streptomyces rubiginosohelvolus</name>
    <dbReference type="NCBI Taxonomy" id="67362"/>
    <lineage>
        <taxon>Bacteria</taxon>
        <taxon>Bacillati</taxon>
        <taxon>Actinomycetota</taxon>
        <taxon>Actinomycetes</taxon>
        <taxon>Kitasatosporales</taxon>
        <taxon>Streptomycetaceae</taxon>
        <taxon>Streptomyces</taxon>
    </lineage>
</organism>
<name>A0ABQ3BDY0_9ACTN</name>
<dbReference type="Proteomes" id="UP000624183">
    <property type="component" value="Unassembled WGS sequence"/>
</dbReference>
<gene>
    <name evidence="3" type="ORF">GCM10010328_10940</name>
</gene>
<feature type="compositionally biased region" description="Low complexity" evidence="2">
    <location>
        <begin position="205"/>
        <end position="215"/>
    </location>
</feature>
<keyword evidence="4" id="KW-1185">Reference proteome</keyword>